<dbReference type="AlphaFoldDB" id="A0A2V0PCK6"/>
<evidence type="ECO:0000313" key="3">
    <source>
        <dbReference type="Proteomes" id="UP000247498"/>
    </source>
</evidence>
<name>A0A2V0PCK6_9CHLO</name>
<reference evidence="2 3" key="1">
    <citation type="journal article" date="2018" name="Sci. Rep.">
        <title>Raphidocelis subcapitata (=Pseudokirchneriella subcapitata) provides an insight into genome evolution and environmental adaptations in the Sphaeropleales.</title>
        <authorList>
            <person name="Suzuki S."/>
            <person name="Yamaguchi H."/>
            <person name="Nakajima N."/>
            <person name="Kawachi M."/>
        </authorList>
    </citation>
    <scope>NUCLEOTIDE SEQUENCE [LARGE SCALE GENOMIC DNA]</scope>
    <source>
        <strain evidence="2 3">NIES-35</strain>
    </source>
</reference>
<gene>
    <name evidence="2" type="ORF">Rsub_10717</name>
</gene>
<dbReference type="InParanoid" id="A0A2V0PCK6"/>
<sequence length="651" mass="69880">MCDQSTCQPQNRSGIYVISDALEWRKPIVLRGDGPGETALFFTRSWTDLRGNTWQGGRSDYAHGIGLINIKGWDPISSPSLETRIANVSEDAEAGSTRLALSCRADTLAAGQMVRLVMRDPGDGSLAAELQNGALPASDALKGHPAPVQAEWRPELHRFVPMLDGATGLEHLRIEFPHTPYTAHLMDPGFNAISFIQVVNGWVKDVDVVNSDMGFYSWGSAFCTVDGLRLGATESRGALDGHRGVWLERGSDNLVKNFRIDVRMAHDLTVADTEFGSVFMDGSGLDLAMDHHRGSPWSNLFTNISAGDGWRVFMSSGDAKRGPHSGRWATFYNVRTSGERRARLPDADWGAALTWIGPPVDGEPPPGLGWFVEAFEAAPPYPENLYEAMRATRAARLGRQGGKAPTPPKPGDSPPGAPPRRSVSPPPWRPIRPAPAPAPEVEAGGGNATAASPPSEPPSPRPPSSAPPRAQPSPRQRPRRPSSPQLPSPQPPQEQPGPLPPSPSPTPPPQPQPSPPAPTAAPPRQPQRGSGPPPPPPPPLNAAARYVTLRLRNECRSPVVAAVHYLGLTGEWETAGWLDLEPAGGAAVAVLTGNSVYYVHAFERGDPGCLRGCWTGRDVTVEFDGRPRGFALYRMASDVTYGSTVTHSFVC</sequence>
<feature type="compositionally biased region" description="Pro residues" evidence="1">
    <location>
        <begin position="454"/>
        <end position="471"/>
    </location>
</feature>
<dbReference type="Proteomes" id="UP000247498">
    <property type="component" value="Unassembled WGS sequence"/>
</dbReference>
<dbReference type="SUPFAM" id="SSF51126">
    <property type="entry name" value="Pectin lyase-like"/>
    <property type="match status" value="1"/>
</dbReference>
<dbReference type="EMBL" id="BDRX01000103">
    <property type="protein sequence ID" value="GBF97581.1"/>
    <property type="molecule type" value="Genomic_DNA"/>
</dbReference>
<evidence type="ECO:0000313" key="2">
    <source>
        <dbReference type="EMBL" id="GBF97581.1"/>
    </source>
</evidence>
<dbReference type="InterPro" id="IPR011050">
    <property type="entry name" value="Pectin_lyase_fold/virulence"/>
</dbReference>
<dbReference type="PRINTS" id="PR01217">
    <property type="entry name" value="PRICHEXTENSN"/>
</dbReference>
<protein>
    <submittedName>
        <fullName evidence="2">Uncharacterized protein</fullName>
    </submittedName>
</protein>
<organism evidence="2 3">
    <name type="scientific">Raphidocelis subcapitata</name>
    <dbReference type="NCBI Taxonomy" id="307507"/>
    <lineage>
        <taxon>Eukaryota</taxon>
        <taxon>Viridiplantae</taxon>
        <taxon>Chlorophyta</taxon>
        <taxon>core chlorophytes</taxon>
        <taxon>Chlorophyceae</taxon>
        <taxon>CS clade</taxon>
        <taxon>Sphaeropleales</taxon>
        <taxon>Selenastraceae</taxon>
        <taxon>Raphidocelis</taxon>
    </lineage>
</organism>
<dbReference type="PANTHER" id="PTHR24216">
    <property type="entry name" value="PAXILLIN-RELATED"/>
    <property type="match status" value="1"/>
</dbReference>
<feature type="compositionally biased region" description="Pro residues" evidence="1">
    <location>
        <begin position="405"/>
        <end position="438"/>
    </location>
</feature>
<proteinExistence type="predicted"/>
<evidence type="ECO:0000256" key="1">
    <source>
        <dbReference type="SAM" id="MobiDB-lite"/>
    </source>
</evidence>
<comment type="caution">
    <text evidence="2">The sequence shown here is derived from an EMBL/GenBank/DDBJ whole genome shotgun (WGS) entry which is preliminary data.</text>
</comment>
<keyword evidence="3" id="KW-1185">Reference proteome</keyword>
<feature type="compositionally biased region" description="Pro residues" evidence="1">
    <location>
        <begin position="484"/>
        <end position="540"/>
    </location>
</feature>
<dbReference type="OrthoDB" id="511078at2759"/>
<accession>A0A2V0PCK6</accession>
<feature type="region of interest" description="Disordered" evidence="1">
    <location>
        <begin position="396"/>
        <end position="542"/>
    </location>
</feature>